<reference evidence="5 6" key="1">
    <citation type="journal article" date="2014" name="Genome Announc.">
        <title>Draft Genome Sequence of the Boron-Tolerant and Moderately Halotolerant Bacterium Gracilibacillus boraciitolerans JCM 21714T.</title>
        <authorList>
            <person name="Ahmed I."/>
            <person name="Oshima K."/>
            <person name="Suda W."/>
            <person name="Kitamura K."/>
            <person name="Iida T."/>
            <person name="Ohmori Y."/>
            <person name="Fujiwara T."/>
            <person name="Hattori M."/>
            <person name="Ohkuma M."/>
        </authorList>
    </citation>
    <scope>NUCLEOTIDE SEQUENCE [LARGE SCALE GENOMIC DNA]</scope>
    <source>
        <strain evidence="5 6">JCM 21714</strain>
    </source>
</reference>
<dbReference type="SMART" id="SM00347">
    <property type="entry name" value="HTH_MARR"/>
    <property type="match status" value="1"/>
</dbReference>
<keyword evidence="2" id="KW-0238">DNA-binding</keyword>
<proteinExistence type="predicted"/>
<gene>
    <name evidence="5" type="ORF">JCM21714_2372</name>
</gene>
<dbReference type="GO" id="GO:0003677">
    <property type="term" value="F:DNA binding"/>
    <property type="evidence" value="ECO:0007669"/>
    <property type="project" value="UniProtKB-KW"/>
</dbReference>
<dbReference type="EMBL" id="BAVS01000011">
    <property type="protein sequence ID" value="GAE93301.1"/>
    <property type="molecule type" value="Genomic_DNA"/>
</dbReference>
<dbReference type="InterPro" id="IPR036388">
    <property type="entry name" value="WH-like_DNA-bd_sf"/>
</dbReference>
<dbReference type="PANTHER" id="PTHR42756">
    <property type="entry name" value="TRANSCRIPTIONAL REGULATOR, MARR"/>
    <property type="match status" value="1"/>
</dbReference>
<dbReference type="PRINTS" id="PR00598">
    <property type="entry name" value="HTHMARR"/>
</dbReference>
<dbReference type="AlphaFoldDB" id="W4VJG3"/>
<organism evidence="5 6">
    <name type="scientific">Gracilibacillus boraciitolerans JCM 21714</name>
    <dbReference type="NCBI Taxonomy" id="1298598"/>
    <lineage>
        <taxon>Bacteria</taxon>
        <taxon>Bacillati</taxon>
        <taxon>Bacillota</taxon>
        <taxon>Bacilli</taxon>
        <taxon>Bacillales</taxon>
        <taxon>Bacillaceae</taxon>
        <taxon>Gracilibacillus</taxon>
    </lineage>
</organism>
<feature type="domain" description="HTH marR-type" evidence="4">
    <location>
        <begin position="8"/>
        <end position="144"/>
    </location>
</feature>
<sequence length="151" mass="17485">MKDEELLTNELVEQVLTVLPMLPKKIFGATPWVKNEDLHPSHFHVLHIVEHGSSIQMADISNKLGITKSNLTPPLIQKLIEKNYIYKTKDERDRRVTYIDLTEKGKQFSKENKAVLYKKVRDRFAVLSPEDKNDLNDAFTKINLILSNIED</sequence>
<accession>W4VJG3</accession>
<dbReference type="SUPFAM" id="SSF46785">
    <property type="entry name" value="Winged helix' DNA-binding domain"/>
    <property type="match status" value="1"/>
</dbReference>
<evidence type="ECO:0000313" key="6">
    <source>
        <dbReference type="Proteomes" id="UP000019102"/>
    </source>
</evidence>
<dbReference type="STRING" id="1298598.JCM21714_2372"/>
<evidence type="ECO:0000256" key="2">
    <source>
        <dbReference type="ARBA" id="ARBA00023125"/>
    </source>
</evidence>
<protein>
    <submittedName>
        <fullName evidence="5">Transcriptional regulator</fullName>
    </submittedName>
</protein>
<keyword evidence="6" id="KW-1185">Reference proteome</keyword>
<comment type="caution">
    <text evidence="5">The sequence shown here is derived from an EMBL/GenBank/DDBJ whole genome shotgun (WGS) entry which is preliminary data.</text>
</comment>
<dbReference type="InterPro" id="IPR000835">
    <property type="entry name" value="HTH_MarR-typ"/>
</dbReference>
<evidence type="ECO:0000313" key="5">
    <source>
        <dbReference type="EMBL" id="GAE93301.1"/>
    </source>
</evidence>
<dbReference type="OrthoDB" id="3254893at2"/>
<keyword evidence="3" id="KW-0804">Transcription</keyword>
<dbReference type="Gene3D" id="1.10.10.10">
    <property type="entry name" value="Winged helix-like DNA-binding domain superfamily/Winged helix DNA-binding domain"/>
    <property type="match status" value="1"/>
</dbReference>
<dbReference type="GO" id="GO:0003700">
    <property type="term" value="F:DNA-binding transcription factor activity"/>
    <property type="evidence" value="ECO:0007669"/>
    <property type="project" value="InterPro"/>
</dbReference>
<dbReference type="InterPro" id="IPR036390">
    <property type="entry name" value="WH_DNA-bd_sf"/>
</dbReference>
<dbReference type="eggNOG" id="COG1846">
    <property type="taxonomic scope" value="Bacteria"/>
</dbReference>
<dbReference type="PANTHER" id="PTHR42756:SF1">
    <property type="entry name" value="TRANSCRIPTIONAL REPRESSOR OF EMRAB OPERON"/>
    <property type="match status" value="1"/>
</dbReference>
<evidence type="ECO:0000259" key="4">
    <source>
        <dbReference type="PROSITE" id="PS50995"/>
    </source>
</evidence>
<dbReference type="Proteomes" id="UP000019102">
    <property type="component" value="Unassembled WGS sequence"/>
</dbReference>
<dbReference type="RefSeq" id="WP_035723492.1">
    <property type="nucleotide sequence ID" value="NZ_BAVS01000011.1"/>
</dbReference>
<evidence type="ECO:0000256" key="3">
    <source>
        <dbReference type="ARBA" id="ARBA00023163"/>
    </source>
</evidence>
<dbReference type="PROSITE" id="PS50995">
    <property type="entry name" value="HTH_MARR_2"/>
    <property type="match status" value="1"/>
</dbReference>
<evidence type="ECO:0000256" key="1">
    <source>
        <dbReference type="ARBA" id="ARBA00023015"/>
    </source>
</evidence>
<dbReference type="Pfam" id="PF01047">
    <property type="entry name" value="MarR"/>
    <property type="match status" value="1"/>
</dbReference>
<keyword evidence="1" id="KW-0805">Transcription regulation</keyword>
<name>W4VJG3_9BACI</name>